<name>A0A4Y2PR98_ARAVE</name>
<gene>
    <name evidence="2" type="ORF">AVEN_114485_1</name>
</gene>
<dbReference type="EMBL" id="BGPR01134060">
    <property type="protein sequence ID" value="GBN52606.1"/>
    <property type="molecule type" value="Genomic_DNA"/>
</dbReference>
<reference evidence="2 3" key="1">
    <citation type="journal article" date="2019" name="Sci. Rep.">
        <title>Orb-weaving spider Araneus ventricosus genome elucidates the spidroin gene catalogue.</title>
        <authorList>
            <person name="Kono N."/>
            <person name="Nakamura H."/>
            <person name="Ohtoshi R."/>
            <person name="Moran D.A.P."/>
            <person name="Shinohara A."/>
            <person name="Yoshida Y."/>
            <person name="Fujiwara M."/>
            <person name="Mori M."/>
            <person name="Tomita M."/>
            <person name="Arakawa K."/>
        </authorList>
    </citation>
    <scope>NUCLEOTIDE SEQUENCE [LARGE SCALE GENOMIC DNA]</scope>
</reference>
<accession>A0A4Y2PR98</accession>
<dbReference type="AlphaFoldDB" id="A0A4Y2PR98"/>
<sequence>MVHWPDGAKKICQVTRRGNGASGPIQTNHKSLRTQAARGLSDRGSEPLGISTQPFCPLCDSGEVMERDHLLRCGSLQGLTEVSRYWEARALWGNDFGLLFLLHVLL</sequence>
<feature type="region of interest" description="Disordered" evidence="1">
    <location>
        <begin position="17"/>
        <end position="48"/>
    </location>
</feature>
<evidence type="ECO:0000313" key="3">
    <source>
        <dbReference type="Proteomes" id="UP000499080"/>
    </source>
</evidence>
<proteinExistence type="predicted"/>
<keyword evidence="3" id="KW-1185">Reference proteome</keyword>
<evidence type="ECO:0000256" key="1">
    <source>
        <dbReference type="SAM" id="MobiDB-lite"/>
    </source>
</evidence>
<protein>
    <submittedName>
        <fullName evidence="2">Uncharacterized protein</fullName>
    </submittedName>
</protein>
<evidence type="ECO:0000313" key="2">
    <source>
        <dbReference type="EMBL" id="GBN52606.1"/>
    </source>
</evidence>
<dbReference type="Proteomes" id="UP000499080">
    <property type="component" value="Unassembled WGS sequence"/>
</dbReference>
<comment type="caution">
    <text evidence="2">The sequence shown here is derived from an EMBL/GenBank/DDBJ whole genome shotgun (WGS) entry which is preliminary data.</text>
</comment>
<organism evidence="2 3">
    <name type="scientific">Araneus ventricosus</name>
    <name type="common">Orbweaver spider</name>
    <name type="synonym">Epeira ventricosa</name>
    <dbReference type="NCBI Taxonomy" id="182803"/>
    <lineage>
        <taxon>Eukaryota</taxon>
        <taxon>Metazoa</taxon>
        <taxon>Ecdysozoa</taxon>
        <taxon>Arthropoda</taxon>
        <taxon>Chelicerata</taxon>
        <taxon>Arachnida</taxon>
        <taxon>Araneae</taxon>
        <taxon>Araneomorphae</taxon>
        <taxon>Entelegynae</taxon>
        <taxon>Araneoidea</taxon>
        <taxon>Araneidae</taxon>
        <taxon>Araneus</taxon>
    </lineage>
</organism>
<dbReference type="OrthoDB" id="6429785at2759"/>